<organism evidence="1 2">
    <name type="scientific">Cohnella phaseoli</name>
    <dbReference type="NCBI Taxonomy" id="456490"/>
    <lineage>
        <taxon>Bacteria</taxon>
        <taxon>Bacillati</taxon>
        <taxon>Bacillota</taxon>
        <taxon>Bacilli</taxon>
        <taxon>Bacillales</taxon>
        <taxon>Paenibacillaceae</taxon>
        <taxon>Cohnella</taxon>
    </lineage>
</organism>
<evidence type="ECO:0000313" key="2">
    <source>
        <dbReference type="Proteomes" id="UP000256977"/>
    </source>
</evidence>
<comment type="caution">
    <text evidence="1">The sequence shown here is derived from an EMBL/GenBank/DDBJ whole genome shotgun (WGS) entry which is preliminary data.</text>
</comment>
<sequence length="130" mass="14632">MSEVNGILGDPVFTEEINFAMGPELKKRPVTMNHYIETLDGDLGRVEIMFANDKAVRVRVNLIGDQYNKEDKSKNLELVGLSGVTLDPVKKKEQVRQSVRDVEGFYLIDVGDWLGTDDGSILIVTEEEFK</sequence>
<reference evidence="1 2" key="1">
    <citation type="submission" date="2018-07" db="EMBL/GenBank/DDBJ databases">
        <title>Genomic Encyclopedia of Type Strains, Phase III (KMG-III): the genomes of soil and plant-associated and newly described type strains.</title>
        <authorList>
            <person name="Whitman W."/>
        </authorList>
    </citation>
    <scope>NUCLEOTIDE SEQUENCE [LARGE SCALE GENOMIC DNA]</scope>
    <source>
        <strain evidence="1 2">CECT 7287</strain>
    </source>
</reference>
<dbReference type="EMBL" id="QRDZ01000003">
    <property type="protein sequence ID" value="RED86189.1"/>
    <property type="molecule type" value="Genomic_DNA"/>
</dbReference>
<name>A0A3D9KII0_9BACL</name>
<evidence type="ECO:0000313" key="1">
    <source>
        <dbReference type="EMBL" id="RED86189.1"/>
    </source>
</evidence>
<keyword evidence="2" id="KW-1185">Reference proteome</keyword>
<protein>
    <submittedName>
        <fullName evidence="1">Uncharacterized protein</fullName>
    </submittedName>
</protein>
<dbReference type="AlphaFoldDB" id="A0A3D9KII0"/>
<proteinExistence type="predicted"/>
<dbReference type="Proteomes" id="UP000256977">
    <property type="component" value="Unassembled WGS sequence"/>
</dbReference>
<accession>A0A3D9KII0</accession>
<gene>
    <name evidence="1" type="ORF">DFP98_10340</name>
</gene>